<dbReference type="Gene3D" id="6.20.10.30">
    <property type="match status" value="1"/>
</dbReference>
<dbReference type="SUPFAM" id="SSF52113">
    <property type="entry name" value="BRCT domain"/>
    <property type="match status" value="1"/>
</dbReference>
<evidence type="ECO:0000256" key="5">
    <source>
        <dbReference type="ARBA" id="ARBA00022705"/>
    </source>
</evidence>
<dbReference type="GO" id="GO:0005829">
    <property type="term" value="C:cytosol"/>
    <property type="evidence" value="ECO:0007669"/>
    <property type="project" value="TreeGrafter"/>
</dbReference>
<dbReference type="FunFam" id="1.10.150.20:FF:000006">
    <property type="entry name" value="DNA ligase"/>
    <property type="match status" value="1"/>
</dbReference>
<dbReference type="InterPro" id="IPR012340">
    <property type="entry name" value="NA-bd_OB-fold"/>
</dbReference>
<dbReference type="PROSITE" id="PS50172">
    <property type="entry name" value="BRCT"/>
    <property type="match status" value="1"/>
</dbReference>
<gene>
    <name evidence="14 17" type="primary">ligA</name>
    <name evidence="17" type="ORF">Tel_09785</name>
</gene>
<keyword evidence="10 14" id="KW-0520">NAD</keyword>
<dbReference type="InterPro" id="IPR013840">
    <property type="entry name" value="DNAligase_N"/>
</dbReference>
<evidence type="ECO:0000256" key="14">
    <source>
        <dbReference type="HAMAP-Rule" id="MF_01588"/>
    </source>
</evidence>
<dbReference type="PIRSF" id="PIRSF001604">
    <property type="entry name" value="LigA"/>
    <property type="match status" value="1"/>
</dbReference>
<dbReference type="FunFam" id="3.30.470.30:FF:000001">
    <property type="entry name" value="DNA ligase"/>
    <property type="match status" value="1"/>
</dbReference>
<dbReference type="InterPro" id="IPR018239">
    <property type="entry name" value="DNA_ligase_AS"/>
</dbReference>
<dbReference type="PANTHER" id="PTHR23389:SF9">
    <property type="entry name" value="DNA LIGASE"/>
    <property type="match status" value="1"/>
</dbReference>
<dbReference type="InterPro" id="IPR033136">
    <property type="entry name" value="DNA_ligase_CS"/>
</dbReference>
<feature type="binding site" evidence="14">
    <location>
        <begin position="34"/>
        <end position="38"/>
    </location>
    <ligand>
        <name>NAD(+)</name>
        <dbReference type="ChEBI" id="CHEBI:57540"/>
    </ligand>
</feature>
<feature type="binding site" evidence="14">
    <location>
        <position position="315"/>
    </location>
    <ligand>
        <name>NAD(+)</name>
        <dbReference type="ChEBI" id="CHEBI:57540"/>
    </ligand>
</feature>
<evidence type="ECO:0000259" key="16">
    <source>
        <dbReference type="PROSITE" id="PS50172"/>
    </source>
</evidence>
<dbReference type="GO" id="GO:0046872">
    <property type="term" value="F:metal ion binding"/>
    <property type="evidence" value="ECO:0007669"/>
    <property type="project" value="UniProtKB-KW"/>
</dbReference>
<dbReference type="Pfam" id="PF14520">
    <property type="entry name" value="HHH_5"/>
    <property type="match status" value="1"/>
</dbReference>
<dbReference type="FunFam" id="1.10.150.20:FF:000007">
    <property type="entry name" value="DNA ligase"/>
    <property type="match status" value="1"/>
</dbReference>
<evidence type="ECO:0000256" key="4">
    <source>
        <dbReference type="ARBA" id="ARBA00022598"/>
    </source>
</evidence>
<dbReference type="NCBIfam" id="TIGR00575">
    <property type="entry name" value="dnlj"/>
    <property type="match status" value="1"/>
</dbReference>
<dbReference type="FunFam" id="1.10.287.610:FF:000002">
    <property type="entry name" value="DNA ligase"/>
    <property type="match status" value="1"/>
</dbReference>
<proteinExistence type="inferred from homology"/>
<comment type="caution">
    <text evidence="14">Lacks conserved residue(s) required for the propagation of feature annotation.</text>
</comment>
<feature type="binding site" evidence="14">
    <location>
        <position position="114"/>
    </location>
    <ligand>
        <name>NAD(+)</name>
        <dbReference type="ChEBI" id="CHEBI:57540"/>
    </ligand>
</feature>
<feature type="binding site" evidence="14">
    <location>
        <position position="291"/>
    </location>
    <ligand>
        <name>NAD(+)</name>
        <dbReference type="ChEBI" id="CHEBI:57540"/>
    </ligand>
</feature>
<feature type="binding site" evidence="14">
    <location>
        <position position="174"/>
    </location>
    <ligand>
        <name>NAD(+)</name>
        <dbReference type="ChEBI" id="CHEBI:57540"/>
    </ligand>
</feature>
<dbReference type="SMART" id="SM00292">
    <property type="entry name" value="BRCT"/>
    <property type="match status" value="1"/>
</dbReference>
<keyword evidence="7 14" id="KW-0227">DNA damage</keyword>
<dbReference type="GO" id="GO:0006260">
    <property type="term" value="P:DNA replication"/>
    <property type="evidence" value="ECO:0007669"/>
    <property type="project" value="UniProtKB-KW"/>
</dbReference>
<comment type="function">
    <text evidence="1 14">DNA ligase that catalyzes the formation of phosphodiester linkages between 5'-phosphoryl and 3'-hydroxyl groups in double-stranded DNA using NAD as a coenzyme and as the energy source for the reaction. It is essential for DNA replication and repair of damaged DNA.</text>
</comment>
<dbReference type="AlphaFoldDB" id="A0A0S2TE56"/>
<evidence type="ECO:0000256" key="1">
    <source>
        <dbReference type="ARBA" id="ARBA00004067"/>
    </source>
</evidence>
<name>A0A0S2TE56_9GAMM</name>
<keyword evidence="18" id="KW-1185">Reference proteome</keyword>
<dbReference type="Pfam" id="PF01653">
    <property type="entry name" value="DNA_ligase_aden"/>
    <property type="match status" value="1"/>
</dbReference>
<evidence type="ECO:0000256" key="10">
    <source>
        <dbReference type="ARBA" id="ARBA00023027"/>
    </source>
</evidence>
<feature type="binding site" evidence="14">
    <location>
        <begin position="83"/>
        <end position="84"/>
    </location>
    <ligand>
        <name>NAD(+)</name>
        <dbReference type="ChEBI" id="CHEBI:57540"/>
    </ligand>
</feature>
<dbReference type="Gene3D" id="3.30.470.30">
    <property type="entry name" value="DNA ligase/mRNA capping enzyme"/>
    <property type="match status" value="1"/>
</dbReference>
<dbReference type="SUPFAM" id="SSF50249">
    <property type="entry name" value="Nucleic acid-binding proteins"/>
    <property type="match status" value="1"/>
</dbReference>
<feature type="domain" description="BRCT" evidence="16">
    <location>
        <begin position="592"/>
        <end position="672"/>
    </location>
</feature>
<dbReference type="Pfam" id="PF00533">
    <property type="entry name" value="BRCT"/>
    <property type="match status" value="1"/>
</dbReference>
<keyword evidence="5 14" id="KW-0235">DNA replication</keyword>
<evidence type="ECO:0000256" key="11">
    <source>
        <dbReference type="ARBA" id="ARBA00023204"/>
    </source>
</evidence>
<comment type="catalytic activity">
    <reaction evidence="12 14 15">
        <text>NAD(+) + (deoxyribonucleotide)n-3'-hydroxyl + 5'-phospho-(deoxyribonucleotide)m = (deoxyribonucleotide)n+m + AMP + beta-nicotinamide D-nucleotide.</text>
        <dbReference type="EC" id="6.5.1.2"/>
    </reaction>
</comment>
<dbReference type="CDD" id="cd00114">
    <property type="entry name" value="LIGANc"/>
    <property type="match status" value="1"/>
</dbReference>
<dbReference type="Pfam" id="PF03119">
    <property type="entry name" value="DNA_ligase_ZBD"/>
    <property type="match status" value="1"/>
</dbReference>
<dbReference type="InterPro" id="IPR036420">
    <property type="entry name" value="BRCT_dom_sf"/>
</dbReference>
<dbReference type="InterPro" id="IPR003583">
    <property type="entry name" value="Hlx-hairpin-Hlx_DNA-bd_motif"/>
</dbReference>
<dbReference type="HAMAP" id="MF_01588">
    <property type="entry name" value="DNA_ligase_A"/>
    <property type="match status" value="1"/>
</dbReference>
<keyword evidence="11 14" id="KW-0234">DNA repair</keyword>
<dbReference type="CDD" id="cd17748">
    <property type="entry name" value="BRCT_DNA_ligase_like"/>
    <property type="match status" value="1"/>
</dbReference>
<dbReference type="STRING" id="1748243.Tel_09785"/>
<dbReference type="InterPro" id="IPR001357">
    <property type="entry name" value="BRCT_dom"/>
</dbReference>
<dbReference type="InterPro" id="IPR010994">
    <property type="entry name" value="RuvA_2-like"/>
</dbReference>
<feature type="binding site" evidence="14">
    <location>
        <position position="433"/>
    </location>
    <ligand>
        <name>Zn(2+)</name>
        <dbReference type="ChEBI" id="CHEBI:29105"/>
    </ligand>
</feature>
<keyword evidence="17" id="KW-0223">Dioxygenase</keyword>
<dbReference type="Proteomes" id="UP000055136">
    <property type="component" value="Chromosome"/>
</dbReference>
<dbReference type="PROSITE" id="PS01055">
    <property type="entry name" value="DNA_LIGASE_N1"/>
    <property type="match status" value="1"/>
</dbReference>
<feature type="binding site" evidence="14">
    <location>
        <position position="409"/>
    </location>
    <ligand>
        <name>Zn(2+)</name>
        <dbReference type="ChEBI" id="CHEBI:29105"/>
    </ligand>
</feature>
<keyword evidence="4 14" id="KW-0436">Ligase</keyword>
<evidence type="ECO:0000313" key="17">
    <source>
        <dbReference type="EMBL" id="ALP53416.1"/>
    </source>
</evidence>
<dbReference type="InterPro" id="IPR004149">
    <property type="entry name" value="Znf_DNAligase_C4"/>
</dbReference>
<protein>
    <recommendedName>
        <fullName evidence="3 14">DNA ligase</fullName>
        <ecNumber evidence="2 14">6.5.1.2</ecNumber>
    </recommendedName>
    <alternativeName>
        <fullName evidence="14">Polydeoxyribonucleotide synthase [NAD(+)]</fullName>
    </alternativeName>
</protein>
<evidence type="ECO:0000256" key="8">
    <source>
        <dbReference type="ARBA" id="ARBA00022833"/>
    </source>
</evidence>
<dbReference type="Gene3D" id="2.40.50.140">
    <property type="entry name" value="Nucleic acid-binding proteins"/>
    <property type="match status" value="1"/>
</dbReference>
<dbReference type="GO" id="GO:0003677">
    <property type="term" value="F:DNA binding"/>
    <property type="evidence" value="ECO:0007669"/>
    <property type="project" value="InterPro"/>
</dbReference>
<keyword evidence="6 14" id="KW-0479">Metal-binding</keyword>
<dbReference type="EMBL" id="CP013099">
    <property type="protein sequence ID" value="ALP53416.1"/>
    <property type="molecule type" value="Genomic_DNA"/>
</dbReference>
<reference evidence="17" key="1">
    <citation type="submission" date="2015-10" db="EMBL/GenBank/DDBJ databases">
        <title>Description of Candidatus Tenderia electrophaga gen. nov, sp. nov., an Uncultivated Electroautotroph from a Biocathode Enrichment.</title>
        <authorList>
            <person name="Eddie B.J."/>
            <person name="Malanoski A.P."/>
            <person name="Wang Z."/>
            <person name="Hall R.J."/>
            <person name="Oh S.D."/>
            <person name="Heiner C."/>
            <person name="Lin B."/>
            <person name="Strycharz-Glaven S.M."/>
        </authorList>
    </citation>
    <scope>NUCLEOTIDE SEQUENCE [LARGE SCALE GENOMIC DNA]</scope>
    <source>
        <strain evidence="17">NRL1</strain>
    </source>
</reference>
<dbReference type="SUPFAM" id="SSF47781">
    <property type="entry name" value="RuvA domain 2-like"/>
    <property type="match status" value="1"/>
</dbReference>
<evidence type="ECO:0000256" key="9">
    <source>
        <dbReference type="ARBA" id="ARBA00022842"/>
    </source>
</evidence>
<sequence>MKSPNVEQRIQQLRDEINHHNYLYYVEDSPEIPDVEYDRLLRELQALEAKHPALVTPDSPTQRVGAEPVKAFGEVKHQIPMLSLDNAFSDDEVAEFDRRVRERLGSERVEYVAEPKLDGLALSMLYEDGRLVQAATRGDGVSGEDVTHNVRTIASVPLRLMGKDYPARLEVRGEVYMPKQGFEALNQRARDKGDKEFVNPRNAAAGSLRQLDPRITAARPLAVYCYGVGLVEGRELASTHSGILEQLQHWGLRVSPEIKRVIGLDQVLVYYEALARRRAELPYEIDGVVYKVNRLDQREVLGFVARAPRWAIAHKFPAQEEMTRLLDIEVQVGRTGAITPVARLAPVFVGGVTVSNATLHNQDEIDRKDVRVGDTVIVRRAGDVIPEVVSVVLSKRPKNVKRFTMPQQCPVCGSDVIRAEGEAVARCSGGLFCAAQRKEAIKHFASRKAMDIDGLGDKLVEQLCQQGLIHDLADLYALTPEQLAGLERMGEKSAQNLIDALEKSKQTTLPRFLFALGIREVGEATAQGLANWFAELDAIRTATEEDLQQVPDVGPVVAAHIRAFFQQSHNLDVIDKLLQAGVHWPAVERRAVKQLPLQGKTIVLTGSLSEWTRDEVKRRLQALGAKVTGSVSKRTDLVIAGAEAGSKLSKAEQLGVEVMDEAGLTELLHRYE</sequence>
<dbReference type="Pfam" id="PF03120">
    <property type="entry name" value="OB_DNA_ligase"/>
    <property type="match status" value="1"/>
</dbReference>
<evidence type="ECO:0000256" key="13">
    <source>
        <dbReference type="ARBA" id="ARBA00060881"/>
    </source>
</evidence>
<dbReference type="SMART" id="SM00532">
    <property type="entry name" value="LIGANc"/>
    <property type="match status" value="1"/>
</dbReference>
<evidence type="ECO:0000256" key="2">
    <source>
        <dbReference type="ARBA" id="ARBA00012722"/>
    </source>
</evidence>
<dbReference type="Gene3D" id="1.10.287.610">
    <property type="entry name" value="Helix hairpin bin"/>
    <property type="match status" value="1"/>
</dbReference>
<dbReference type="GO" id="GO:0006281">
    <property type="term" value="P:DNA repair"/>
    <property type="evidence" value="ECO:0007669"/>
    <property type="project" value="UniProtKB-KW"/>
</dbReference>
<dbReference type="SUPFAM" id="SSF56091">
    <property type="entry name" value="DNA ligase/mRNA capping enzyme, catalytic domain"/>
    <property type="match status" value="1"/>
</dbReference>
<keyword evidence="14" id="KW-0464">Manganese</keyword>
<dbReference type="InterPro" id="IPR013839">
    <property type="entry name" value="DNAligase_adenylation"/>
</dbReference>
<keyword evidence="8 14" id="KW-0862">Zinc</keyword>
<keyword evidence="9 14" id="KW-0460">Magnesium</keyword>
<dbReference type="NCBIfam" id="NF005932">
    <property type="entry name" value="PRK07956.1"/>
    <property type="match status" value="1"/>
</dbReference>
<comment type="similarity">
    <text evidence="13 14">Belongs to the NAD-dependent DNA ligase family. LigA subfamily.</text>
</comment>
<feature type="active site" description="N6-AMP-lysine intermediate" evidence="14">
    <location>
        <position position="116"/>
    </location>
</feature>
<dbReference type="Pfam" id="PF22745">
    <property type="entry name" value="Nlig-Ia"/>
    <property type="match status" value="1"/>
</dbReference>
<dbReference type="InterPro" id="IPR004150">
    <property type="entry name" value="NAD_DNA_ligase_OB"/>
</dbReference>
<accession>A0A0S2TE56</accession>
<evidence type="ECO:0000256" key="6">
    <source>
        <dbReference type="ARBA" id="ARBA00022723"/>
    </source>
</evidence>
<dbReference type="GO" id="GO:0051213">
    <property type="term" value="F:dioxygenase activity"/>
    <property type="evidence" value="ECO:0007669"/>
    <property type="project" value="UniProtKB-KW"/>
</dbReference>
<comment type="cofactor">
    <cofactor evidence="14">
        <name>Mg(2+)</name>
        <dbReference type="ChEBI" id="CHEBI:18420"/>
    </cofactor>
    <cofactor evidence="14">
        <name>Mn(2+)</name>
        <dbReference type="ChEBI" id="CHEBI:29035"/>
    </cofactor>
</comment>
<dbReference type="GO" id="GO:0003911">
    <property type="term" value="F:DNA ligase (NAD+) activity"/>
    <property type="evidence" value="ECO:0007669"/>
    <property type="project" value="UniProtKB-UniRule"/>
</dbReference>
<dbReference type="InterPro" id="IPR041663">
    <property type="entry name" value="DisA/LigA_HHH"/>
</dbReference>
<dbReference type="SMART" id="SM00278">
    <property type="entry name" value="HhH1"/>
    <property type="match status" value="4"/>
</dbReference>
<dbReference type="Gene3D" id="3.40.50.10190">
    <property type="entry name" value="BRCT domain"/>
    <property type="match status" value="1"/>
</dbReference>
<feature type="binding site" evidence="14">
    <location>
        <position position="137"/>
    </location>
    <ligand>
        <name>NAD(+)</name>
        <dbReference type="ChEBI" id="CHEBI:57540"/>
    </ligand>
</feature>
<dbReference type="Gene3D" id="1.10.150.20">
    <property type="entry name" value="5' to 3' exonuclease, C-terminal subdomain"/>
    <property type="match status" value="2"/>
</dbReference>
<dbReference type="InterPro" id="IPR001679">
    <property type="entry name" value="DNA_ligase"/>
</dbReference>
<evidence type="ECO:0000256" key="7">
    <source>
        <dbReference type="ARBA" id="ARBA00022763"/>
    </source>
</evidence>
<organism evidence="17 18">
    <name type="scientific">Candidatus Tenderia electrophaga</name>
    <dbReference type="NCBI Taxonomy" id="1748243"/>
    <lineage>
        <taxon>Bacteria</taxon>
        <taxon>Pseudomonadati</taxon>
        <taxon>Pseudomonadota</taxon>
        <taxon>Gammaproteobacteria</taxon>
        <taxon>Candidatus Tenderiales</taxon>
        <taxon>Candidatus Tenderiaceae</taxon>
        <taxon>Candidatus Tenderia</taxon>
    </lineage>
</organism>
<dbReference type="PANTHER" id="PTHR23389">
    <property type="entry name" value="CHROMOSOME TRANSMISSION FIDELITY FACTOR 18"/>
    <property type="match status" value="1"/>
</dbReference>
<evidence type="ECO:0000256" key="12">
    <source>
        <dbReference type="ARBA" id="ARBA00034005"/>
    </source>
</evidence>
<evidence type="ECO:0000313" key="18">
    <source>
        <dbReference type="Proteomes" id="UP000055136"/>
    </source>
</evidence>
<keyword evidence="17" id="KW-0560">Oxidoreductase</keyword>
<feature type="binding site" evidence="14">
    <location>
        <position position="412"/>
    </location>
    <ligand>
        <name>Zn(2+)</name>
        <dbReference type="ChEBI" id="CHEBI:29105"/>
    </ligand>
</feature>
<evidence type="ECO:0000256" key="3">
    <source>
        <dbReference type="ARBA" id="ARBA00013308"/>
    </source>
</evidence>
<dbReference type="PROSITE" id="PS01056">
    <property type="entry name" value="DNA_LIGASE_N2"/>
    <property type="match status" value="1"/>
</dbReference>
<dbReference type="FunFam" id="2.40.50.140:FF:000012">
    <property type="entry name" value="DNA ligase"/>
    <property type="match status" value="1"/>
</dbReference>
<evidence type="ECO:0000256" key="15">
    <source>
        <dbReference type="RuleBase" id="RU000618"/>
    </source>
</evidence>
<dbReference type="Pfam" id="PF12826">
    <property type="entry name" value="HHH_2"/>
    <property type="match status" value="1"/>
</dbReference>
<dbReference type="KEGG" id="tee:Tel_09785"/>
<dbReference type="EC" id="6.5.1.2" evidence="2 14"/>